<dbReference type="EMBL" id="JABSTQ010003317">
    <property type="protein sequence ID" value="KAG0443510.1"/>
    <property type="molecule type" value="Genomic_DNA"/>
</dbReference>
<organism evidence="1 2">
    <name type="scientific">Ixodes persulcatus</name>
    <name type="common">Taiga tick</name>
    <dbReference type="NCBI Taxonomy" id="34615"/>
    <lineage>
        <taxon>Eukaryota</taxon>
        <taxon>Metazoa</taxon>
        <taxon>Ecdysozoa</taxon>
        <taxon>Arthropoda</taxon>
        <taxon>Chelicerata</taxon>
        <taxon>Arachnida</taxon>
        <taxon>Acari</taxon>
        <taxon>Parasitiformes</taxon>
        <taxon>Ixodida</taxon>
        <taxon>Ixodoidea</taxon>
        <taxon>Ixodidae</taxon>
        <taxon>Ixodinae</taxon>
        <taxon>Ixodes</taxon>
    </lineage>
</organism>
<name>A0AC60QWD8_IXOPE</name>
<sequence>MSEQIREALQRLNASDHLAEALPLAEELERTCSEQGFSVKDLGGTCESRCLVSGVTTDPEPRGFARPRLAVRGFPVSGEKGILVVELSPGNQKPRRTEQPPPPKGSTLSPDEKMDESLPLSEDDQSLPEAESLPLVFSEDVSCQLLFRDKTAKVRLQALVLLSKNHLMLGVRYIFLSPHVSESLERTYQPGTGLELLKVRKISKAQAWQRAGRAGRECSGVCYRLYTKQEFEAMKEHSVPEIQRCSLSGVVLQMLALGISDIFAFDFMDKPSEKHLVEALVRLHQLGALEKKEALQLTAVGKKMAAFPLEPRFSKIILCSKELACTEEILTIISILSGDSVLFFSEKHRERANEVWKKFQSNEGDHVMLLNVFRAYKSVRGNKDWCKENFVNKKNMHKAMEIRSQLADLCLKAGIPLKSCGQDTVAFRKCLAAGLFTNVAELQKNGDYLTIDARKKVHIHPSSCLFSSSPSCIIFTEMVETTKCYVRNLTVVDPDWMTEVAPQYFKKKRLGPKSL</sequence>
<comment type="caution">
    <text evidence="1">The sequence shown here is derived from an EMBL/GenBank/DDBJ whole genome shotgun (WGS) entry which is preliminary data.</text>
</comment>
<gene>
    <name evidence="1" type="ORF">HPB47_014836</name>
</gene>
<reference evidence="1 2" key="1">
    <citation type="journal article" date="2020" name="Cell">
        <title>Large-Scale Comparative Analyses of Tick Genomes Elucidate Their Genetic Diversity and Vector Capacities.</title>
        <authorList>
            <consortium name="Tick Genome and Microbiome Consortium (TIGMIC)"/>
            <person name="Jia N."/>
            <person name="Wang J."/>
            <person name="Shi W."/>
            <person name="Du L."/>
            <person name="Sun Y."/>
            <person name="Zhan W."/>
            <person name="Jiang J.F."/>
            <person name="Wang Q."/>
            <person name="Zhang B."/>
            <person name="Ji P."/>
            <person name="Bell-Sakyi L."/>
            <person name="Cui X.M."/>
            <person name="Yuan T.T."/>
            <person name="Jiang B.G."/>
            <person name="Yang W.F."/>
            <person name="Lam T.T."/>
            <person name="Chang Q.C."/>
            <person name="Ding S.J."/>
            <person name="Wang X.J."/>
            <person name="Zhu J.G."/>
            <person name="Ruan X.D."/>
            <person name="Zhao L."/>
            <person name="Wei J.T."/>
            <person name="Ye R.Z."/>
            <person name="Que T.C."/>
            <person name="Du C.H."/>
            <person name="Zhou Y.H."/>
            <person name="Cheng J.X."/>
            <person name="Dai P.F."/>
            <person name="Guo W.B."/>
            <person name="Han X.H."/>
            <person name="Huang E.J."/>
            <person name="Li L.F."/>
            <person name="Wei W."/>
            <person name="Gao Y.C."/>
            <person name="Liu J.Z."/>
            <person name="Shao H.Z."/>
            <person name="Wang X."/>
            <person name="Wang C.C."/>
            <person name="Yang T.C."/>
            <person name="Huo Q.B."/>
            <person name="Li W."/>
            <person name="Chen H.Y."/>
            <person name="Chen S.E."/>
            <person name="Zhou L.G."/>
            <person name="Ni X.B."/>
            <person name="Tian J.H."/>
            <person name="Sheng Y."/>
            <person name="Liu T."/>
            <person name="Pan Y.S."/>
            <person name="Xia L.Y."/>
            <person name="Li J."/>
            <person name="Zhao F."/>
            <person name="Cao W.C."/>
        </authorList>
    </citation>
    <scope>NUCLEOTIDE SEQUENCE [LARGE SCALE GENOMIC DNA]</scope>
    <source>
        <strain evidence="1">Iper-2018</strain>
    </source>
</reference>
<dbReference type="Proteomes" id="UP000805193">
    <property type="component" value="Unassembled WGS sequence"/>
</dbReference>
<evidence type="ECO:0000313" key="2">
    <source>
        <dbReference type="Proteomes" id="UP000805193"/>
    </source>
</evidence>
<accession>A0AC60QWD8</accession>
<keyword evidence="2" id="KW-1185">Reference proteome</keyword>
<proteinExistence type="predicted"/>
<protein>
    <submittedName>
        <fullName evidence="1">Uncharacterized protein</fullName>
    </submittedName>
</protein>
<evidence type="ECO:0000313" key="1">
    <source>
        <dbReference type="EMBL" id="KAG0443510.1"/>
    </source>
</evidence>